<protein>
    <recommendedName>
        <fullName evidence="4">SMP domain-containing protein</fullName>
    </recommendedName>
</protein>
<sequence>MSNNNSSPSQSNGNGKGKSEPVSPISPKTDARKRDGVAAEGRRDAISGPAANPAAGGRRGAIAGVLDGTEGSLNPDSAADKPDSAAGKK</sequence>
<feature type="region of interest" description="Disordered" evidence="1">
    <location>
        <begin position="1"/>
        <end position="89"/>
    </location>
</feature>
<feature type="compositionally biased region" description="Basic and acidic residues" evidence="1">
    <location>
        <begin position="29"/>
        <end position="45"/>
    </location>
</feature>
<organism evidence="2 3">
    <name type="scientific">Apiospora saccharicola</name>
    <dbReference type="NCBI Taxonomy" id="335842"/>
    <lineage>
        <taxon>Eukaryota</taxon>
        <taxon>Fungi</taxon>
        <taxon>Dikarya</taxon>
        <taxon>Ascomycota</taxon>
        <taxon>Pezizomycotina</taxon>
        <taxon>Sordariomycetes</taxon>
        <taxon>Xylariomycetidae</taxon>
        <taxon>Amphisphaeriales</taxon>
        <taxon>Apiosporaceae</taxon>
        <taxon>Apiospora</taxon>
    </lineage>
</organism>
<accession>A0ABR1UQ32</accession>
<dbReference type="EMBL" id="JAQQWM010000006">
    <property type="protein sequence ID" value="KAK8059958.1"/>
    <property type="molecule type" value="Genomic_DNA"/>
</dbReference>
<gene>
    <name evidence="2" type="ORF">PG996_009888</name>
</gene>
<keyword evidence="3" id="KW-1185">Reference proteome</keyword>
<evidence type="ECO:0000313" key="3">
    <source>
        <dbReference type="Proteomes" id="UP001446871"/>
    </source>
</evidence>
<name>A0ABR1UQ32_9PEZI</name>
<feature type="compositionally biased region" description="Low complexity" evidence="1">
    <location>
        <begin position="1"/>
        <end position="13"/>
    </location>
</feature>
<reference evidence="2 3" key="1">
    <citation type="submission" date="2023-01" db="EMBL/GenBank/DDBJ databases">
        <title>Analysis of 21 Apiospora genomes using comparative genomics revels a genus with tremendous synthesis potential of carbohydrate active enzymes and secondary metabolites.</title>
        <authorList>
            <person name="Sorensen T."/>
        </authorList>
    </citation>
    <scope>NUCLEOTIDE SEQUENCE [LARGE SCALE GENOMIC DNA]</scope>
    <source>
        <strain evidence="2 3">CBS 83171</strain>
    </source>
</reference>
<evidence type="ECO:0008006" key="4">
    <source>
        <dbReference type="Google" id="ProtNLM"/>
    </source>
</evidence>
<comment type="caution">
    <text evidence="2">The sequence shown here is derived from an EMBL/GenBank/DDBJ whole genome shotgun (WGS) entry which is preliminary data.</text>
</comment>
<feature type="compositionally biased region" description="Low complexity" evidence="1">
    <location>
        <begin position="46"/>
        <end position="64"/>
    </location>
</feature>
<evidence type="ECO:0000256" key="1">
    <source>
        <dbReference type="SAM" id="MobiDB-lite"/>
    </source>
</evidence>
<dbReference type="Proteomes" id="UP001446871">
    <property type="component" value="Unassembled WGS sequence"/>
</dbReference>
<evidence type="ECO:0000313" key="2">
    <source>
        <dbReference type="EMBL" id="KAK8059958.1"/>
    </source>
</evidence>
<proteinExistence type="predicted"/>